<reference evidence="1" key="1">
    <citation type="submission" date="2022-04" db="EMBL/GenBank/DDBJ databases">
        <title>Genome of the entomopathogenic fungus Entomophthora muscae.</title>
        <authorList>
            <person name="Elya C."/>
            <person name="Lovett B.R."/>
            <person name="Lee E."/>
            <person name="Macias A.M."/>
            <person name="Hajek A.E."/>
            <person name="De Bivort B.L."/>
            <person name="Kasson M.T."/>
            <person name="De Fine Licht H.H."/>
            <person name="Stajich J.E."/>
        </authorList>
    </citation>
    <scope>NUCLEOTIDE SEQUENCE</scope>
    <source>
        <strain evidence="1">Berkeley</strain>
    </source>
</reference>
<sequence length="279" mass="31108">MKALTPLSSKAATFIDTKAALLGAVRPHRQMNLALKSSIHNAHIIPELVKQFCSFKDDFEPPVPEARSRTKDDPWPRILVTEPQKESGSPTETRSCYKCNQHGHLSRDCLTKPKYHTHHAEKEDDPKKLLSSQEKEIFLTAAEPNHSLNPYFPPIIPPNPDLIVITNAVDIISVFSGDNQEASDLFLPDPEEVEENLLHKVLVVNTITRTQILRQNDTNPKTAKEVVSPPSQNSLFPLTLWSPIRVTLQKKVATLLKSGNLTASLNSIANLNPELKDSV</sequence>
<keyword evidence="2" id="KW-1185">Reference proteome</keyword>
<name>A0ACC2RI11_9FUNG</name>
<protein>
    <submittedName>
        <fullName evidence="1">Uncharacterized protein</fullName>
    </submittedName>
</protein>
<gene>
    <name evidence="1" type="ORF">DSO57_1021259</name>
</gene>
<evidence type="ECO:0000313" key="2">
    <source>
        <dbReference type="Proteomes" id="UP001165960"/>
    </source>
</evidence>
<dbReference type="EMBL" id="QTSX02007202">
    <property type="protein sequence ID" value="KAJ9049747.1"/>
    <property type="molecule type" value="Genomic_DNA"/>
</dbReference>
<dbReference type="Proteomes" id="UP001165960">
    <property type="component" value="Unassembled WGS sequence"/>
</dbReference>
<organism evidence="1 2">
    <name type="scientific">Entomophthora muscae</name>
    <dbReference type="NCBI Taxonomy" id="34485"/>
    <lineage>
        <taxon>Eukaryota</taxon>
        <taxon>Fungi</taxon>
        <taxon>Fungi incertae sedis</taxon>
        <taxon>Zoopagomycota</taxon>
        <taxon>Entomophthoromycotina</taxon>
        <taxon>Entomophthoromycetes</taxon>
        <taxon>Entomophthorales</taxon>
        <taxon>Entomophthoraceae</taxon>
        <taxon>Entomophthora</taxon>
    </lineage>
</organism>
<proteinExistence type="predicted"/>
<evidence type="ECO:0000313" key="1">
    <source>
        <dbReference type="EMBL" id="KAJ9049747.1"/>
    </source>
</evidence>
<comment type="caution">
    <text evidence="1">The sequence shown here is derived from an EMBL/GenBank/DDBJ whole genome shotgun (WGS) entry which is preliminary data.</text>
</comment>
<accession>A0ACC2RI11</accession>